<gene>
    <name evidence="1" type="ORF">PR048_001689</name>
</gene>
<evidence type="ECO:0000313" key="1">
    <source>
        <dbReference type="EMBL" id="KAJ8896345.1"/>
    </source>
</evidence>
<protein>
    <submittedName>
        <fullName evidence="1">Uncharacterized protein</fullName>
    </submittedName>
</protein>
<evidence type="ECO:0000313" key="2">
    <source>
        <dbReference type="Proteomes" id="UP001159363"/>
    </source>
</evidence>
<proteinExistence type="predicted"/>
<keyword evidence="2" id="KW-1185">Reference proteome</keyword>
<dbReference type="EMBL" id="JARBHB010000001">
    <property type="protein sequence ID" value="KAJ8896345.1"/>
    <property type="molecule type" value="Genomic_DNA"/>
</dbReference>
<name>A0ABQ9II19_9NEOP</name>
<dbReference type="Proteomes" id="UP001159363">
    <property type="component" value="Chromosome 1"/>
</dbReference>
<reference evidence="1 2" key="1">
    <citation type="submission" date="2023-02" db="EMBL/GenBank/DDBJ databases">
        <title>LHISI_Scaffold_Assembly.</title>
        <authorList>
            <person name="Stuart O.P."/>
            <person name="Cleave R."/>
            <person name="Magrath M.J.L."/>
            <person name="Mikheyev A.S."/>
        </authorList>
    </citation>
    <scope>NUCLEOTIDE SEQUENCE [LARGE SCALE GENOMIC DNA]</scope>
    <source>
        <strain evidence="1">Daus_M_001</strain>
        <tissue evidence="1">Leg muscle</tissue>
    </source>
</reference>
<accession>A0ABQ9II19</accession>
<comment type="caution">
    <text evidence="1">The sequence shown here is derived from an EMBL/GenBank/DDBJ whole genome shotgun (WGS) entry which is preliminary data.</text>
</comment>
<organism evidence="1 2">
    <name type="scientific">Dryococelus australis</name>
    <dbReference type="NCBI Taxonomy" id="614101"/>
    <lineage>
        <taxon>Eukaryota</taxon>
        <taxon>Metazoa</taxon>
        <taxon>Ecdysozoa</taxon>
        <taxon>Arthropoda</taxon>
        <taxon>Hexapoda</taxon>
        <taxon>Insecta</taxon>
        <taxon>Pterygota</taxon>
        <taxon>Neoptera</taxon>
        <taxon>Polyneoptera</taxon>
        <taxon>Phasmatodea</taxon>
        <taxon>Verophasmatodea</taxon>
        <taxon>Anareolatae</taxon>
        <taxon>Phasmatidae</taxon>
        <taxon>Eurycanthinae</taxon>
        <taxon>Dryococelus</taxon>
    </lineage>
</organism>
<sequence length="60" mass="7273">MRTAKYRRTEVIQISSSIKKQYLKSQYQKKHCTFLTILPKDWSISRMQKEFPTAANYMIR</sequence>